<evidence type="ECO:0000313" key="8">
    <source>
        <dbReference type="Proteomes" id="UP000469346"/>
    </source>
</evidence>
<dbReference type="AlphaFoldDB" id="A0A6N9TQR3"/>
<comment type="caution">
    <text evidence="7">The sequence shown here is derived from an EMBL/GenBank/DDBJ whole genome shotgun (WGS) entry which is preliminary data.</text>
</comment>
<evidence type="ECO:0000256" key="1">
    <source>
        <dbReference type="ARBA" id="ARBA00004141"/>
    </source>
</evidence>
<comment type="subcellular location">
    <subcellularLocation>
        <location evidence="1">Membrane</location>
        <topology evidence="1">Multi-pass membrane protein</topology>
    </subcellularLocation>
</comment>
<evidence type="ECO:0000313" key="7">
    <source>
        <dbReference type="EMBL" id="NDY43595.1"/>
    </source>
</evidence>
<feature type="transmembrane region" description="Helical" evidence="5">
    <location>
        <begin position="162"/>
        <end position="187"/>
    </location>
</feature>
<dbReference type="EMBL" id="JAAGRR010000224">
    <property type="protein sequence ID" value="NDY43595.1"/>
    <property type="molecule type" value="Genomic_DNA"/>
</dbReference>
<keyword evidence="2 5" id="KW-0812">Transmembrane</keyword>
<keyword evidence="3 5" id="KW-1133">Transmembrane helix</keyword>
<feature type="domain" description="Yip1" evidence="6">
    <location>
        <begin position="6"/>
        <end position="177"/>
    </location>
</feature>
<dbReference type="GO" id="GO:0016020">
    <property type="term" value="C:membrane"/>
    <property type="evidence" value="ECO:0007669"/>
    <property type="project" value="UniProtKB-SubCell"/>
</dbReference>
<dbReference type="Pfam" id="PF04893">
    <property type="entry name" value="Yip1"/>
    <property type="match status" value="1"/>
</dbReference>
<evidence type="ECO:0000256" key="2">
    <source>
        <dbReference type="ARBA" id="ARBA00022692"/>
    </source>
</evidence>
<feature type="transmembrane region" description="Helical" evidence="5">
    <location>
        <begin position="25"/>
        <end position="42"/>
    </location>
</feature>
<dbReference type="InterPro" id="IPR006977">
    <property type="entry name" value="Yip1_dom"/>
</dbReference>
<feature type="transmembrane region" description="Helical" evidence="5">
    <location>
        <begin position="102"/>
        <end position="124"/>
    </location>
</feature>
<reference evidence="7 8" key="1">
    <citation type="submission" date="2020-02" db="EMBL/GenBank/DDBJ databases">
        <title>Comparative genomics of sulfur disproportionating microorganisms.</title>
        <authorList>
            <person name="Ward L.M."/>
            <person name="Bertran E."/>
            <person name="Johnston D.T."/>
        </authorList>
    </citation>
    <scope>NUCLEOTIDE SEQUENCE [LARGE SCALE GENOMIC DNA]</scope>
    <source>
        <strain evidence="7 8">DSM 100025</strain>
    </source>
</reference>
<keyword evidence="4 5" id="KW-0472">Membrane</keyword>
<evidence type="ECO:0000256" key="3">
    <source>
        <dbReference type="ARBA" id="ARBA00022989"/>
    </source>
</evidence>
<dbReference type="RefSeq" id="WP_163299953.1">
    <property type="nucleotide sequence ID" value="NZ_JAAGRR010000224.1"/>
</dbReference>
<gene>
    <name evidence="7" type="ORF">G3N55_12195</name>
</gene>
<organism evidence="7 8">
    <name type="scientific">Dissulfurirhabdus thermomarina</name>
    <dbReference type="NCBI Taxonomy" id="1765737"/>
    <lineage>
        <taxon>Bacteria</taxon>
        <taxon>Deltaproteobacteria</taxon>
        <taxon>Dissulfurirhabdaceae</taxon>
        <taxon>Dissulfurirhabdus</taxon>
    </lineage>
</organism>
<evidence type="ECO:0000259" key="6">
    <source>
        <dbReference type="Pfam" id="PF04893"/>
    </source>
</evidence>
<accession>A0A6N9TQR3</accession>
<keyword evidence="8" id="KW-1185">Reference proteome</keyword>
<name>A0A6N9TQR3_DISTH</name>
<proteinExistence type="predicted"/>
<dbReference type="Proteomes" id="UP000469346">
    <property type="component" value="Unassembled WGS sequence"/>
</dbReference>
<feature type="transmembrane region" description="Helical" evidence="5">
    <location>
        <begin position="130"/>
        <end position="150"/>
    </location>
</feature>
<evidence type="ECO:0000256" key="4">
    <source>
        <dbReference type="ARBA" id="ARBA00023136"/>
    </source>
</evidence>
<evidence type="ECO:0000256" key="5">
    <source>
        <dbReference type="SAM" id="Phobius"/>
    </source>
</evidence>
<sequence length="190" mass="21476">MNLIKAIVISPGELFKNSKEKKRDIVLLFVISFAVVFLKSFFKGRYATNFNFFENQSLNEVFSFLAIPQVTVVTTYISFFIFVSLLFLIVKIFSKEASFKTLLFSLMSISGIGVIAHLIATPMMFFAESFIMSIGYVFYLWVVVLSVLAIKNSQSLPLVKAVTSFLIVALPFLLFGWLPVISPYLIYLAV</sequence>
<protein>
    <recommendedName>
        <fullName evidence="6">Yip1 domain-containing protein</fullName>
    </recommendedName>
</protein>
<feature type="transmembrane region" description="Helical" evidence="5">
    <location>
        <begin position="62"/>
        <end position="90"/>
    </location>
</feature>